<keyword evidence="2" id="KW-1185">Reference proteome</keyword>
<dbReference type="EMBL" id="LFDV01000001">
    <property type="protein sequence ID" value="KTB49204.1"/>
    <property type="molecule type" value="Genomic_DNA"/>
</dbReference>
<protein>
    <recommendedName>
        <fullName evidence="3">PAS domain-containing protein</fullName>
    </recommendedName>
</protein>
<evidence type="ECO:0000313" key="2">
    <source>
        <dbReference type="Proteomes" id="UP000053947"/>
    </source>
</evidence>
<dbReference type="Gene3D" id="3.30.450.20">
    <property type="entry name" value="PAS domain"/>
    <property type="match status" value="1"/>
</dbReference>
<evidence type="ECO:0008006" key="3">
    <source>
        <dbReference type="Google" id="ProtNLM"/>
    </source>
</evidence>
<organism evidence="1 2">
    <name type="scientific">Dehalogenimonas alkenigignens</name>
    <dbReference type="NCBI Taxonomy" id="1217799"/>
    <lineage>
        <taxon>Bacteria</taxon>
        <taxon>Bacillati</taxon>
        <taxon>Chloroflexota</taxon>
        <taxon>Dehalococcoidia</taxon>
        <taxon>Dehalococcoidales</taxon>
        <taxon>Dehalococcoidaceae</taxon>
        <taxon>Dehalogenimonas</taxon>
    </lineage>
</organism>
<dbReference type="OrthoDB" id="9758822at2"/>
<dbReference type="Proteomes" id="UP000053947">
    <property type="component" value="Unassembled WGS sequence"/>
</dbReference>
<reference evidence="1 2" key="1">
    <citation type="submission" date="2015-06" db="EMBL/GenBank/DDBJ databases">
        <title>Genome sequence of the organohalide-respiring Dehalogenimonas alkenigignens type strain (IP3-3T).</title>
        <authorList>
            <person name="Key T.A."/>
            <person name="Richmond D.P."/>
            <person name="Bowman K.S."/>
            <person name="Cho Y.-J."/>
            <person name="Chun J."/>
            <person name="da Costa M.S."/>
            <person name="Rainey F.A."/>
            <person name="Moe W.M."/>
        </authorList>
    </citation>
    <scope>NUCLEOTIDE SEQUENCE [LARGE SCALE GENOMIC DNA]</scope>
    <source>
        <strain evidence="1 2">IP3-3</strain>
    </source>
</reference>
<evidence type="ECO:0000313" key="1">
    <source>
        <dbReference type="EMBL" id="KTB49204.1"/>
    </source>
</evidence>
<dbReference type="AlphaFoldDB" id="A0A0W0GKY6"/>
<dbReference type="STRING" id="1217799.DEALK_01160"/>
<sequence length="126" mass="14435">MNELDHRKLIADLAAQFAPVLEKSSQAVYLYLDDTHKVCNKKFADVFGYESPDEWAEMEAPLADVVAEDQSMVVRAYRAAVQKFKTTTLSVRFHNVKTHRAFRRRLTVVPLPFKGQLFTANFIDKA</sequence>
<comment type="caution">
    <text evidence="1">The sequence shown here is derived from an EMBL/GenBank/DDBJ whole genome shotgun (WGS) entry which is preliminary data.</text>
</comment>
<proteinExistence type="predicted"/>
<accession>A0A0W0GKY6</accession>
<dbReference type="RefSeq" id="WP_058437717.1">
    <property type="nucleotide sequence ID" value="NZ_KQ758903.1"/>
</dbReference>
<name>A0A0W0GKY6_9CHLR</name>
<gene>
    <name evidence="1" type="ORF">DEALK_01160</name>
</gene>